<dbReference type="InterPro" id="IPR005913">
    <property type="entry name" value="dTDP_dehydrorham_reduct"/>
</dbReference>
<dbReference type="GO" id="GO:0005829">
    <property type="term" value="C:cytosol"/>
    <property type="evidence" value="ECO:0007669"/>
    <property type="project" value="TreeGrafter"/>
</dbReference>
<dbReference type="EMBL" id="MFFF01000033">
    <property type="protein sequence ID" value="OGE98430.1"/>
    <property type="molecule type" value="Genomic_DNA"/>
</dbReference>
<dbReference type="Pfam" id="PF04321">
    <property type="entry name" value="RmlD_sub_bind"/>
    <property type="match status" value="1"/>
</dbReference>
<dbReference type="AlphaFoldDB" id="A0A1F5Q9F0"/>
<protein>
    <recommendedName>
        <fullName evidence="2">dTDP-4-dehydrorhamnose reductase</fullName>
        <ecNumber evidence="2">1.1.1.133</ecNumber>
    </recommendedName>
</protein>
<dbReference type="InterPro" id="IPR029903">
    <property type="entry name" value="RmlD-like-bd"/>
</dbReference>
<organism evidence="4 5">
    <name type="scientific">Candidatus Doudnabacteria bacterium RIFCSPLOWO2_02_FULL_48_13</name>
    <dbReference type="NCBI Taxonomy" id="1817845"/>
    <lineage>
        <taxon>Bacteria</taxon>
        <taxon>Candidatus Doudnaibacteriota</taxon>
    </lineage>
</organism>
<dbReference type="Gene3D" id="3.40.50.720">
    <property type="entry name" value="NAD(P)-binding Rossmann-like Domain"/>
    <property type="match status" value="1"/>
</dbReference>
<evidence type="ECO:0000313" key="4">
    <source>
        <dbReference type="EMBL" id="OGE98430.1"/>
    </source>
</evidence>
<keyword evidence="2" id="KW-0521">NADP</keyword>
<gene>
    <name evidence="4" type="ORF">A3J05_01130</name>
</gene>
<dbReference type="InterPro" id="IPR036291">
    <property type="entry name" value="NAD(P)-bd_dom_sf"/>
</dbReference>
<comment type="pathway">
    <text evidence="2">Carbohydrate biosynthesis; dTDP-L-rhamnose biosynthesis.</text>
</comment>
<dbReference type="PANTHER" id="PTHR10491">
    <property type="entry name" value="DTDP-4-DEHYDRORHAMNOSE REDUCTASE"/>
    <property type="match status" value="1"/>
</dbReference>
<proteinExistence type="inferred from homology"/>
<dbReference type="EC" id="1.1.1.133" evidence="2"/>
<keyword evidence="2" id="KW-0560">Oxidoreductase</keyword>
<dbReference type="Gene3D" id="3.90.25.10">
    <property type="entry name" value="UDP-galactose 4-epimerase, domain 1"/>
    <property type="match status" value="1"/>
</dbReference>
<dbReference type="PANTHER" id="PTHR10491:SF4">
    <property type="entry name" value="METHIONINE ADENOSYLTRANSFERASE 2 SUBUNIT BETA"/>
    <property type="match status" value="1"/>
</dbReference>
<dbReference type="GO" id="GO:0008831">
    <property type="term" value="F:dTDP-4-dehydrorhamnose reductase activity"/>
    <property type="evidence" value="ECO:0007669"/>
    <property type="project" value="UniProtKB-EC"/>
</dbReference>
<comment type="function">
    <text evidence="2">Catalyzes the reduction of dTDP-6-deoxy-L-lyxo-4-hexulose to yield dTDP-L-rhamnose.</text>
</comment>
<evidence type="ECO:0000313" key="5">
    <source>
        <dbReference type="Proteomes" id="UP000177235"/>
    </source>
</evidence>
<name>A0A1F5Q9F0_9BACT</name>
<dbReference type="CDD" id="cd05254">
    <property type="entry name" value="dTDP_HR_like_SDR_e"/>
    <property type="match status" value="1"/>
</dbReference>
<sequence length="277" mass="30644">MKILIIGSNGLLGRALAAEFQREHQVISWDRENIDITDGRAVNSKIPEAEPDVIINSAAYTDVDGAEADSKLANLINGTAVGYLTAVAKKLNIPIVHFSTEYVFDGENHDGYAEDTHPSPISAYGRSKLLGERALMQNSDQYYLIRLSRLFGEQSAASGKKSFVKQMTDLAASKHELEIVDEELSSPTYAPDLARTTVQIVESKMPYGVYHAANSGACTWYGMAQEIFKIREIDVKLNPVAASRFPRPAQRPKFAVLLNTKLPAQRPWQEALKEFLS</sequence>
<evidence type="ECO:0000256" key="2">
    <source>
        <dbReference type="RuleBase" id="RU364082"/>
    </source>
</evidence>
<comment type="similarity">
    <text evidence="1 2">Belongs to the dTDP-4-dehydrorhamnose reductase family.</text>
</comment>
<dbReference type="NCBIfam" id="TIGR01214">
    <property type="entry name" value="rmlD"/>
    <property type="match status" value="1"/>
</dbReference>
<dbReference type="UniPathway" id="UPA00124"/>
<dbReference type="Proteomes" id="UP000177235">
    <property type="component" value="Unassembled WGS sequence"/>
</dbReference>
<evidence type="ECO:0000259" key="3">
    <source>
        <dbReference type="Pfam" id="PF04321"/>
    </source>
</evidence>
<reference evidence="4 5" key="1">
    <citation type="journal article" date="2016" name="Nat. Commun.">
        <title>Thousands of microbial genomes shed light on interconnected biogeochemical processes in an aquifer system.</title>
        <authorList>
            <person name="Anantharaman K."/>
            <person name="Brown C.T."/>
            <person name="Hug L.A."/>
            <person name="Sharon I."/>
            <person name="Castelle C.J."/>
            <person name="Probst A.J."/>
            <person name="Thomas B.C."/>
            <person name="Singh A."/>
            <person name="Wilkins M.J."/>
            <person name="Karaoz U."/>
            <person name="Brodie E.L."/>
            <person name="Williams K.H."/>
            <person name="Hubbard S.S."/>
            <person name="Banfield J.F."/>
        </authorList>
    </citation>
    <scope>NUCLEOTIDE SEQUENCE [LARGE SCALE GENOMIC DNA]</scope>
</reference>
<evidence type="ECO:0000256" key="1">
    <source>
        <dbReference type="ARBA" id="ARBA00010944"/>
    </source>
</evidence>
<dbReference type="GO" id="GO:0019305">
    <property type="term" value="P:dTDP-rhamnose biosynthetic process"/>
    <property type="evidence" value="ECO:0007669"/>
    <property type="project" value="UniProtKB-UniPathway"/>
</dbReference>
<comment type="caution">
    <text evidence="4">The sequence shown here is derived from an EMBL/GenBank/DDBJ whole genome shotgun (WGS) entry which is preliminary data.</text>
</comment>
<dbReference type="SUPFAM" id="SSF51735">
    <property type="entry name" value="NAD(P)-binding Rossmann-fold domains"/>
    <property type="match status" value="1"/>
</dbReference>
<feature type="domain" description="RmlD-like substrate binding" evidence="3">
    <location>
        <begin position="1"/>
        <end position="276"/>
    </location>
</feature>
<accession>A0A1F5Q9F0</accession>